<keyword evidence="1" id="KW-0175">Coiled coil</keyword>
<evidence type="ECO:0000256" key="1">
    <source>
        <dbReference type="SAM" id="Coils"/>
    </source>
</evidence>
<dbReference type="GO" id="GO:0004803">
    <property type="term" value="F:transposase activity"/>
    <property type="evidence" value="ECO:0007669"/>
    <property type="project" value="InterPro"/>
</dbReference>
<organism evidence="3 4">
    <name type="scientific">Collinsella ihumii</name>
    <dbReference type="NCBI Taxonomy" id="1720204"/>
    <lineage>
        <taxon>Bacteria</taxon>
        <taxon>Bacillati</taxon>
        <taxon>Actinomycetota</taxon>
        <taxon>Coriobacteriia</taxon>
        <taxon>Coriobacteriales</taxon>
        <taxon>Coriobacteriaceae</taxon>
        <taxon>Collinsella</taxon>
    </lineage>
</organism>
<dbReference type="Proteomes" id="UP001168505">
    <property type="component" value="Unassembled WGS sequence"/>
</dbReference>
<comment type="caution">
    <text evidence="3">The sequence shown here is derived from an EMBL/GenBank/DDBJ whole genome shotgun (WGS) entry which is preliminary data.</text>
</comment>
<gene>
    <name evidence="3" type="ORF">QVN40_08900</name>
</gene>
<protein>
    <submittedName>
        <fullName evidence="3">Transposase</fullName>
    </submittedName>
</protein>
<feature type="domain" description="Transposase IS110-like N-terminal" evidence="2">
    <location>
        <begin position="8"/>
        <end position="149"/>
    </location>
</feature>
<dbReference type="EMBL" id="JAUEIR010000007">
    <property type="protein sequence ID" value="MDN0069812.1"/>
    <property type="molecule type" value="Genomic_DNA"/>
</dbReference>
<dbReference type="RefSeq" id="WP_289827433.1">
    <property type="nucleotide sequence ID" value="NZ_JAUEIR010000007.1"/>
</dbReference>
<dbReference type="InterPro" id="IPR002525">
    <property type="entry name" value="Transp_IS110-like_N"/>
</dbReference>
<sequence length="254" mass="27725">MTHVTSTGLDVHARSVAACAFDPFTGEAARRSFGTDAGEIAAWIKGFEEPRAVYESGPTGFALCRALRALGVDCAVGAVSRMQKPAAERRRKNDRRDAAFLARLLATRNVVEVWVPPAGAEAARDLSRALDDAREDLQRARQRLSKFLLRRGHVFDETVALGRRRGAWTRAFWRWAEGLGPAEPAAASAFDHYVTCVRCAESDKRALERRVLAEARSERWAGVVGALSCIKGIDAVTAFCLAAEAGCFRFTSPT</sequence>
<dbReference type="PANTHER" id="PTHR33055:SF17">
    <property type="entry name" value="THIRD ORF IN TRANSPOSON ISC1491"/>
    <property type="match status" value="1"/>
</dbReference>
<dbReference type="PANTHER" id="PTHR33055">
    <property type="entry name" value="TRANSPOSASE FOR INSERTION SEQUENCE ELEMENT IS1111A"/>
    <property type="match status" value="1"/>
</dbReference>
<proteinExistence type="predicted"/>
<reference evidence="3" key="2">
    <citation type="submission" date="2023-08" db="EMBL/GenBank/DDBJ databases">
        <title>Identification and characterization of horizontal gene transfer across gut microbiota members of farm animals based on homology search.</title>
        <authorList>
            <person name="Schwarzerova J."/>
            <person name="Nykrynova M."/>
            <person name="Jureckova K."/>
            <person name="Cejkova D."/>
            <person name="Rychlik I."/>
        </authorList>
    </citation>
    <scope>NUCLEOTIDE SEQUENCE</scope>
    <source>
        <strain evidence="3">15_COKtk</strain>
    </source>
</reference>
<reference evidence="3" key="1">
    <citation type="submission" date="2023-06" db="EMBL/GenBank/DDBJ databases">
        <authorList>
            <person name="Zeman M."/>
            <person name="Kubasova T."/>
            <person name="Jahodarova E."/>
            <person name="Nykrynova M."/>
            <person name="Rychlik I."/>
        </authorList>
    </citation>
    <scope>NUCLEOTIDE SEQUENCE</scope>
    <source>
        <strain evidence="3">15_COKtk</strain>
    </source>
</reference>
<evidence type="ECO:0000313" key="3">
    <source>
        <dbReference type="EMBL" id="MDN0069812.1"/>
    </source>
</evidence>
<evidence type="ECO:0000259" key="2">
    <source>
        <dbReference type="Pfam" id="PF01548"/>
    </source>
</evidence>
<feature type="coiled-coil region" evidence="1">
    <location>
        <begin position="120"/>
        <end position="150"/>
    </location>
</feature>
<dbReference type="Pfam" id="PF01548">
    <property type="entry name" value="DEDD_Tnp_IS110"/>
    <property type="match status" value="1"/>
</dbReference>
<dbReference type="InterPro" id="IPR047650">
    <property type="entry name" value="Transpos_IS110"/>
</dbReference>
<name>A0AAW7JTW5_9ACTN</name>
<evidence type="ECO:0000313" key="4">
    <source>
        <dbReference type="Proteomes" id="UP001168505"/>
    </source>
</evidence>
<dbReference type="GO" id="GO:0006313">
    <property type="term" value="P:DNA transposition"/>
    <property type="evidence" value="ECO:0007669"/>
    <property type="project" value="InterPro"/>
</dbReference>
<dbReference type="GO" id="GO:0003677">
    <property type="term" value="F:DNA binding"/>
    <property type="evidence" value="ECO:0007669"/>
    <property type="project" value="InterPro"/>
</dbReference>
<dbReference type="AlphaFoldDB" id="A0AAW7JTW5"/>
<accession>A0AAW7JTW5</accession>